<dbReference type="Proteomes" id="UP000321304">
    <property type="component" value="Unassembled WGS sequence"/>
</dbReference>
<evidence type="ECO:0008006" key="3">
    <source>
        <dbReference type="Google" id="ProtNLM"/>
    </source>
</evidence>
<proteinExistence type="predicted"/>
<protein>
    <recommendedName>
        <fullName evidence="3">Group II intron maturase</fullName>
    </recommendedName>
</protein>
<name>A0A560KVU2_9BRAD</name>
<keyword evidence="2" id="KW-1185">Reference proteome</keyword>
<evidence type="ECO:0000313" key="1">
    <source>
        <dbReference type="EMBL" id="TWB87322.1"/>
    </source>
</evidence>
<evidence type="ECO:0000313" key="2">
    <source>
        <dbReference type="Proteomes" id="UP000321304"/>
    </source>
</evidence>
<dbReference type="AlphaFoldDB" id="A0A560KVU2"/>
<dbReference type="EMBL" id="VITY01000022">
    <property type="protein sequence ID" value="TWB87322.1"/>
    <property type="molecule type" value="Genomic_DNA"/>
</dbReference>
<accession>A0A560KVU2</accession>
<organism evidence="1 2">
    <name type="scientific">Bradyrhizobium macuxiense</name>
    <dbReference type="NCBI Taxonomy" id="1755647"/>
    <lineage>
        <taxon>Bacteria</taxon>
        <taxon>Pseudomonadati</taxon>
        <taxon>Pseudomonadota</taxon>
        <taxon>Alphaproteobacteria</taxon>
        <taxon>Hyphomicrobiales</taxon>
        <taxon>Nitrobacteraceae</taxon>
        <taxon>Bradyrhizobium</taxon>
    </lineage>
</organism>
<sequence length="85" mass="10473">MHAPLPTQHEWFAAVLRGHYGYYGRPHNYPALNGFYREVRRTWLRCLRRRSQKSRRMDWLEFETLTARFRLPTPRITRTWAQARI</sequence>
<comment type="caution">
    <text evidence="1">The sequence shown here is derived from an EMBL/GenBank/DDBJ whole genome shotgun (WGS) entry which is preliminary data.</text>
</comment>
<reference evidence="1 2" key="1">
    <citation type="submission" date="2019-06" db="EMBL/GenBank/DDBJ databases">
        <title>Genomic Encyclopedia of Type Strains, Phase IV (KMG-V): Genome sequencing to study the core and pangenomes of soil and plant-associated prokaryotes.</title>
        <authorList>
            <person name="Whitman W."/>
        </authorList>
    </citation>
    <scope>NUCLEOTIDE SEQUENCE [LARGE SCALE GENOMIC DNA]</scope>
    <source>
        <strain evidence="1 2">BR 10355</strain>
    </source>
</reference>
<gene>
    <name evidence="1" type="ORF">FBZ93_122104</name>
</gene>